<dbReference type="EMBL" id="JAIWYP010000002">
    <property type="protein sequence ID" value="KAH3872493.1"/>
    <property type="molecule type" value="Genomic_DNA"/>
</dbReference>
<evidence type="ECO:0000313" key="2">
    <source>
        <dbReference type="EMBL" id="KAH3872493.1"/>
    </source>
</evidence>
<comment type="caution">
    <text evidence="2">The sequence shown here is derived from an EMBL/GenBank/DDBJ whole genome shotgun (WGS) entry which is preliminary data.</text>
</comment>
<evidence type="ECO:0000313" key="3">
    <source>
        <dbReference type="Proteomes" id="UP000828390"/>
    </source>
</evidence>
<protein>
    <submittedName>
        <fullName evidence="2">Uncharacterized protein</fullName>
    </submittedName>
</protein>
<name>A0A9D4M9N3_DREPO</name>
<reference evidence="2" key="1">
    <citation type="journal article" date="2019" name="bioRxiv">
        <title>The Genome of the Zebra Mussel, Dreissena polymorpha: A Resource for Invasive Species Research.</title>
        <authorList>
            <person name="McCartney M.A."/>
            <person name="Auch B."/>
            <person name="Kono T."/>
            <person name="Mallez S."/>
            <person name="Zhang Y."/>
            <person name="Obille A."/>
            <person name="Becker A."/>
            <person name="Abrahante J.E."/>
            <person name="Garbe J."/>
            <person name="Badalamenti J.P."/>
            <person name="Herman A."/>
            <person name="Mangelson H."/>
            <person name="Liachko I."/>
            <person name="Sullivan S."/>
            <person name="Sone E.D."/>
            <person name="Koren S."/>
            <person name="Silverstein K.A.T."/>
            <person name="Beckman K.B."/>
            <person name="Gohl D.M."/>
        </authorList>
    </citation>
    <scope>NUCLEOTIDE SEQUENCE</scope>
    <source>
        <strain evidence="2">Duluth1</strain>
        <tissue evidence="2">Whole animal</tissue>
    </source>
</reference>
<gene>
    <name evidence="2" type="ORF">DPMN_035709</name>
</gene>
<dbReference type="Proteomes" id="UP000828390">
    <property type="component" value="Unassembled WGS sequence"/>
</dbReference>
<keyword evidence="1" id="KW-0732">Signal</keyword>
<keyword evidence="3" id="KW-1185">Reference proteome</keyword>
<sequence length="82" mass="9251">MKSRAFTIVVLLVFTASALGLDEYGNFEGCDVYQGGKRFIVPRDKYRFYVPGTCYICSCLNKGLGYQSRCAKRYRCIEGVSP</sequence>
<evidence type="ECO:0000256" key="1">
    <source>
        <dbReference type="SAM" id="SignalP"/>
    </source>
</evidence>
<organism evidence="2 3">
    <name type="scientific">Dreissena polymorpha</name>
    <name type="common">Zebra mussel</name>
    <name type="synonym">Mytilus polymorpha</name>
    <dbReference type="NCBI Taxonomy" id="45954"/>
    <lineage>
        <taxon>Eukaryota</taxon>
        <taxon>Metazoa</taxon>
        <taxon>Spiralia</taxon>
        <taxon>Lophotrochozoa</taxon>
        <taxon>Mollusca</taxon>
        <taxon>Bivalvia</taxon>
        <taxon>Autobranchia</taxon>
        <taxon>Heteroconchia</taxon>
        <taxon>Euheterodonta</taxon>
        <taxon>Imparidentia</taxon>
        <taxon>Neoheterodontei</taxon>
        <taxon>Myida</taxon>
        <taxon>Dreissenoidea</taxon>
        <taxon>Dreissenidae</taxon>
        <taxon>Dreissena</taxon>
    </lineage>
</organism>
<accession>A0A9D4M9N3</accession>
<reference evidence="2" key="2">
    <citation type="submission" date="2020-11" db="EMBL/GenBank/DDBJ databases">
        <authorList>
            <person name="McCartney M.A."/>
            <person name="Auch B."/>
            <person name="Kono T."/>
            <person name="Mallez S."/>
            <person name="Becker A."/>
            <person name="Gohl D.M."/>
            <person name="Silverstein K.A.T."/>
            <person name="Koren S."/>
            <person name="Bechman K.B."/>
            <person name="Herman A."/>
            <person name="Abrahante J.E."/>
            <person name="Garbe J."/>
        </authorList>
    </citation>
    <scope>NUCLEOTIDE SEQUENCE</scope>
    <source>
        <strain evidence="2">Duluth1</strain>
        <tissue evidence="2">Whole animal</tissue>
    </source>
</reference>
<feature type="chain" id="PRO_5039040638" evidence="1">
    <location>
        <begin position="21"/>
        <end position="82"/>
    </location>
</feature>
<dbReference type="AlphaFoldDB" id="A0A9D4M9N3"/>
<feature type="signal peptide" evidence="1">
    <location>
        <begin position="1"/>
        <end position="20"/>
    </location>
</feature>
<proteinExistence type="predicted"/>